<dbReference type="STRING" id="398580.Dshi_1543"/>
<feature type="short sequence motif" description="GXSXG" evidence="4">
    <location>
        <begin position="41"/>
        <end position="45"/>
    </location>
</feature>
<evidence type="ECO:0000256" key="2">
    <source>
        <dbReference type="ARBA" id="ARBA00022963"/>
    </source>
</evidence>
<dbReference type="SUPFAM" id="SSF52151">
    <property type="entry name" value="FabD/lysophospholipase-like"/>
    <property type="match status" value="1"/>
</dbReference>
<dbReference type="OrthoDB" id="9807112at2"/>
<name>A8LK86_DINSH</name>
<feature type="short sequence motif" description="DGA/G" evidence="4">
    <location>
        <begin position="202"/>
        <end position="204"/>
    </location>
</feature>
<dbReference type="RefSeq" id="WP_012178215.1">
    <property type="nucleotide sequence ID" value="NC_009952.1"/>
</dbReference>
<evidence type="ECO:0000259" key="5">
    <source>
        <dbReference type="PROSITE" id="PS51635"/>
    </source>
</evidence>
<dbReference type="Gene3D" id="3.40.1090.10">
    <property type="entry name" value="Cytosolic phospholipase A2 catalytic domain"/>
    <property type="match status" value="2"/>
</dbReference>
<dbReference type="Pfam" id="PF01734">
    <property type="entry name" value="Patatin"/>
    <property type="match status" value="1"/>
</dbReference>
<keyword evidence="3 4" id="KW-0443">Lipid metabolism</keyword>
<evidence type="ECO:0000256" key="1">
    <source>
        <dbReference type="ARBA" id="ARBA00022801"/>
    </source>
</evidence>
<feature type="short sequence motif" description="GXGXXG" evidence="4">
    <location>
        <begin position="13"/>
        <end position="18"/>
    </location>
</feature>
<proteinExistence type="predicted"/>
<keyword evidence="1 4" id="KW-0378">Hydrolase</keyword>
<dbReference type="InterPro" id="IPR016035">
    <property type="entry name" value="Acyl_Trfase/lysoPLipase"/>
</dbReference>
<protein>
    <recommendedName>
        <fullName evidence="5">PNPLA domain-containing protein</fullName>
    </recommendedName>
</protein>
<evidence type="ECO:0000256" key="4">
    <source>
        <dbReference type="PROSITE-ProRule" id="PRU01161"/>
    </source>
</evidence>
<dbReference type="eggNOG" id="COG1752">
    <property type="taxonomic scope" value="Bacteria"/>
</dbReference>
<accession>A8LK86</accession>
<dbReference type="AlphaFoldDB" id="A8LK86"/>
<dbReference type="InterPro" id="IPR050301">
    <property type="entry name" value="NTE"/>
</dbReference>
<dbReference type="HOGENOM" id="CLU_040292_0_0_5"/>
<dbReference type="EMBL" id="CP000830">
    <property type="protein sequence ID" value="ABV93285.1"/>
    <property type="molecule type" value="Genomic_DNA"/>
</dbReference>
<sequence length="346" mass="37352">MARKKRINLALQGGGAHGAFTWGVLDRLLAEPEIEIAGISGTSAGTLNGAAVKAALAKGGTAEDARENLDWLWGQIAGIHDTRFAPWLEVFPPSVIATALEYSPYLAMAETLEQFISPYDTPFSAQNPLARIVERFNYDNICCDTGPKFHVCATNVRTGKLRVFTGTEIGAAPILASACLPTLFRAVEIFDPETGRDESYWDGGYSANPALEPLTQDPDLPGDVVIVHINPLHREEIPTSAKEIANRVNEISFNSSLIQELAHINSINEMLADGRLKKGTMKDVLIHMIADDGLMVKLSEATKVYPNPAVIASLKAAGEDAAEAFLDRDLSSVNVKPTVDLARLVC</sequence>
<dbReference type="PANTHER" id="PTHR14226">
    <property type="entry name" value="NEUROPATHY TARGET ESTERASE/SWISS CHEESE D.MELANOGASTER"/>
    <property type="match status" value="1"/>
</dbReference>
<dbReference type="PROSITE" id="PS51635">
    <property type="entry name" value="PNPLA"/>
    <property type="match status" value="1"/>
</dbReference>
<dbReference type="GO" id="GO:0016042">
    <property type="term" value="P:lipid catabolic process"/>
    <property type="evidence" value="ECO:0007669"/>
    <property type="project" value="UniProtKB-UniRule"/>
</dbReference>
<evidence type="ECO:0000313" key="7">
    <source>
        <dbReference type="Proteomes" id="UP000006833"/>
    </source>
</evidence>
<organism evidence="6 7">
    <name type="scientific">Dinoroseobacter shibae (strain DSM 16493 / NCIMB 14021 / DFL 12)</name>
    <dbReference type="NCBI Taxonomy" id="398580"/>
    <lineage>
        <taxon>Bacteria</taxon>
        <taxon>Pseudomonadati</taxon>
        <taxon>Pseudomonadota</taxon>
        <taxon>Alphaproteobacteria</taxon>
        <taxon>Rhodobacterales</taxon>
        <taxon>Roseobacteraceae</taxon>
        <taxon>Dinoroseobacter</taxon>
    </lineage>
</organism>
<dbReference type="GO" id="GO:0016787">
    <property type="term" value="F:hydrolase activity"/>
    <property type="evidence" value="ECO:0007669"/>
    <property type="project" value="UniProtKB-UniRule"/>
</dbReference>
<dbReference type="Proteomes" id="UP000006833">
    <property type="component" value="Chromosome"/>
</dbReference>
<keyword evidence="2 4" id="KW-0442">Lipid degradation</keyword>
<feature type="active site" description="Nucleophile" evidence="4">
    <location>
        <position position="43"/>
    </location>
</feature>
<dbReference type="InterPro" id="IPR002641">
    <property type="entry name" value="PNPLA_dom"/>
</dbReference>
<gene>
    <name evidence="6" type="ordered locus">Dshi_1543</name>
</gene>
<feature type="domain" description="PNPLA" evidence="5">
    <location>
        <begin position="9"/>
        <end position="215"/>
    </location>
</feature>
<evidence type="ECO:0000256" key="3">
    <source>
        <dbReference type="ARBA" id="ARBA00023098"/>
    </source>
</evidence>
<reference evidence="7" key="1">
    <citation type="journal article" date="2010" name="ISME J.">
        <title>The complete genome sequence of the algal symbiont Dinoroseobacter shibae: a hitchhiker's guide to life in the sea.</title>
        <authorList>
            <person name="Wagner-Dobler I."/>
            <person name="Ballhausen B."/>
            <person name="Berger M."/>
            <person name="Brinkhoff T."/>
            <person name="Buchholz I."/>
            <person name="Bunk B."/>
            <person name="Cypionka H."/>
            <person name="Daniel R."/>
            <person name="Drepper T."/>
            <person name="Gerdts G."/>
            <person name="Hahnke S."/>
            <person name="Han C."/>
            <person name="Jahn D."/>
            <person name="Kalhoefer D."/>
            <person name="Kiss H."/>
            <person name="Klenk H.P."/>
            <person name="Kyrpides N."/>
            <person name="Liebl W."/>
            <person name="Liesegang H."/>
            <person name="Meincke L."/>
            <person name="Pati A."/>
            <person name="Petersen J."/>
            <person name="Piekarski T."/>
            <person name="Pommerenke C."/>
            <person name="Pradella S."/>
            <person name="Pukall R."/>
            <person name="Rabus R."/>
            <person name="Stackebrandt E."/>
            <person name="Thole S."/>
            <person name="Thompson L."/>
            <person name="Tielen P."/>
            <person name="Tomasch J."/>
            <person name="von Jan M."/>
            <person name="Wanphrut N."/>
            <person name="Wichels A."/>
            <person name="Zech H."/>
            <person name="Simon M."/>
        </authorList>
    </citation>
    <scope>NUCLEOTIDE SEQUENCE [LARGE SCALE GENOMIC DNA]</scope>
    <source>
        <strain evidence="7">DSM 16493 / NCIMB 14021 / DFL 12</strain>
    </source>
</reference>
<dbReference type="PANTHER" id="PTHR14226:SF78">
    <property type="entry name" value="SLR0060 PROTEIN"/>
    <property type="match status" value="1"/>
</dbReference>
<dbReference type="KEGG" id="dsh:Dshi_1543"/>
<evidence type="ECO:0000313" key="6">
    <source>
        <dbReference type="EMBL" id="ABV93285.1"/>
    </source>
</evidence>
<feature type="active site" description="Proton acceptor" evidence="4">
    <location>
        <position position="202"/>
    </location>
</feature>
<keyword evidence="7" id="KW-1185">Reference proteome</keyword>